<dbReference type="SUPFAM" id="SSF56672">
    <property type="entry name" value="DNA/RNA polymerases"/>
    <property type="match status" value="1"/>
</dbReference>
<name>A0A0V1HGF7_9BILA</name>
<evidence type="ECO:0000313" key="9">
    <source>
        <dbReference type="Proteomes" id="UP000055024"/>
    </source>
</evidence>
<organism evidence="8 9">
    <name type="scientific">Trichinella zimbabwensis</name>
    <dbReference type="NCBI Taxonomy" id="268475"/>
    <lineage>
        <taxon>Eukaryota</taxon>
        <taxon>Metazoa</taxon>
        <taxon>Ecdysozoa</taxon>
        <taxon>Nematoda</taxon>
        <taxon>Enoplea</taxon>
        <taxon>Dorylaimia</taxon>
        <taxon>Trichinellida</taxon>
        <taxon>Trichinellidae</taxon>
        <taxon>Trichinella</taxon>
    </lineage>
</organism>
<dbReference type="GO" id="GO:0004519">
    <property type="term" value="F:endonuclease activity"/>
    <property type="evidence" value="ECO:0007669"/>
    <property type="project" value="UniProtKB-KW"/>
</dbReference>
<dbReference type="AlphaFoldDB" id="A0A0V1HGF7"/>
<proteinExistence type="predicted"/>
<keyword evidence="4" id="KW-0255">Endonuclease</keyword>
<reference evidence="8 9" key="1">
    <citation type="submission" date="2015-01" db="EMBL/GenBank/DDBJ databases">
        <title>Evolution of Trichinella species and genotypes.</title>
        <authorList>
            <person name="Korhonen P.K."/>
            <person name="Edoardo P."/>
            <person name="Giuseppe L.R."/>
            <person name="Gasser R.B."/>
        </authorList>
    </citation>
    <scope>NUCLEOTIDE SEQUENCE [LARGE SCALE GENOMIC DNA]</scope>
    <source>
        <strain evidence="8">ISS1029</strain>
    </source>
</reference>
<keyword evidence="3" id="KW-0540">Nuclease</keyword>
<evidence type="ECO:0000256" key="1">
    <source>
        <dbReference type="ARBA" id="ARBA00022679"/>
    </source>
</evidence>
<dbReference type="GO" id="GO:0016787">
    <property type="term" value="F:hydrolase activity"/>
    <property type="evidence" value="ECO:0007669"/>
    <property type="project" value="UniProtKB-KW"/>
</dbReference>
<evidence type="ECO:0000256" key="6">
    <source>
        <dbReference type="ARBA" id="ARBA00022918"/>
    </source>
</evidence>
<evidence type="ECO:0000259" key="7">
    <source>
        <dbReference type="Pfam" id="PF17917"/>
    </source>
</evidence>
<keyword evidence="9" id="KW-1185">Reference proteome</keyword>
<evidence type="ECO:0000256" key="2">
    <source>
        <dbReference type="ARBA" id="ARBA00022695"/>
    </source>
</evidence>
<keyword evidence="6" id="KW-0695">RNA-directed DNA polymerase</keyword>
<keyword evidence="5" id="KW-0378">Hydrolase</keyword>
<dbReference type="STRING" id="268475.A0A0V1HGF7"/>
<evidence type="ECO:0000256" key="3">
    <source>
        <dbReference type="ARBA" id="ARBA00022722"/>
    </source>
</evidence>
<dbReference type="InterPro" id="IPR041373">
    <property type="entry name" value="RT_RNaseH"/>
</dbReference>
<comment type="caution">
    <text evidence="8">The sequence shown here is derived from an EMBL/GenBank/DDBJ whole genome shotgun (WGS) entry which is preliminary data.</text>
</comment>
<evidence type="ECO:0000256" key="4">
    <source>
        <dbReference type="ARBA" id="ARBA00022759"/>
    </source>
</evidence>
<sequence>MIVFVKAEEKELCCLEKVELKTKPEKYQLMQTSVTFLGHKDRSAENNCSETMVNPLLRKRSKTILGLVFFYMRFITNIAQIANLLHKLSQKQREPFTLDVVVSDKSMGAALSQAADVGQVWVIAYEVSADHARKRYCVTRKELLASVYGDWNSWMSISSMSLIVPPIRSRVENSDLLKYCQVVKHSKAYGSKQLKMVR</sequence>
<protein>
    <recommendedName>
        <fullName evidence="7">Reverse transcriptase RNase H-like domain-containing protein</fullName>
    </recommendedName>
</protein>
<keyword evidence="1" id="KW-0808">Transferase</keyword>
<evidence type="ECO:0000256" key="5">
    <source>
        <dbReference type="ARBA" id="ARBA00022801"/>
    </source>
</evidence>
<dbReference type="Proteomes" id="UP000055024">
    <property type="component" value="Unassembled WGS sequence"/>
</dbReference>
<accession>A0A0V1HGF7</accession>
<feature type="domain" description="Reverse transcriptase RNase H-like" evidence="7">
    <location>
        <begin position="93"/>
        <end position="148"/>
    </location>
</feature>
<dbReference type="GO" id="GO:0003964">
    <property type="term" value="F:RNA-directed DNA polymerase activity"/>
    <property type="evidence" value="ECO:0007669"/>
    <property type="project" value="UniProtKB-KW"/>
</dbReference>
<dbReference type="Pfam" id="PF17917">
    <property type="entry name" value="RT_RNaseH"/>
    <property type="match status" value="1"/>
</dbReference>
<dbReference type="InterPro" id="IPR043502">
    <property type="entry name" value="DNA/RNA_pol_sf"/>
</dbReference>
<gene>
    <name evidence="8" type="ORF">T11_14459</name>
</gene>
<evidence type="ECO:0000313" key="8">
    <source>
        <dbReference type="EMBL" id="KRZ09832.1"/>
    </source>
</evidence>
<dbReference type="EMBL" id="JYDP01000067">
    <property type="protein sequence ID" value="KRZ09832.1"/>
    <property type="molecule type" value="Genomic_DNA"/>
</dbReference>
<keyword evidence="2" id="KW-0548">Nucleotidyltransferase</keyword>